<dbReference type="InterPro" id="IPR030217">
    <property type="entry name" value="NXF_fam"/>
</dbReference>
<evidence type="ECO:0000256" key="1">
    <source>
        <dbReference type="ARBA" id="ARBA00004123"/>
    </source>
</evidence>
<keyword evidence="6" id="KW-0509">mRNA transport</keyword>
<feature type="compositionally biased region" description="Polar residues" evidence="10">
    <location>
        <begin position="1"/>
        <end position="17"/>
    </location>
</feature>
<dbReference type="GO" id="GO:0003723">
    <property type="term" value="F:RNA binding"/>
    <property type="evidence" value="ECO:0007669"/>
    <property type="project" value="TreeGrafter"/>
</dbReference>
<dbReference type="PROSITE" id="PS51281">
    <property type="entry name" value="TAP_C"/>
    <property type="match status" value="1"/>
</dbReference>
<dbReference type="PROSITE" id="PS50177">
    <property type="entry name" value="NTF2_DOMAIN"/>
    <property type="match status" value="1"/>
</dbReference>
<dbReference type="PANTHER" id="PTHR10662:SF22">
    <property type="entry name" value="NUCLEAR RNA EXPORT FACTOR 1"/>
    <property type="match status" value="1"/>
</dbReference>
<dbReference type="InterPro" id="IPR018222">
    <property type="entry name" value="Nuclear_transport_factor_2_euk"/>
</dbReference>
<keyword evidence="7" id="KW-0539">Nucleus</keyword>
<evidence type="ECO:0000256" key="9">
    <source>
        <dbReference type="ARBA" id="ARBA00069694"/>
    </source>
</evidence>
<gene>
    <name evidence="13" type="ORF">CPB83DRAFT_903528</name>
</gene>
<evidence type="ECO:0000256" key="3">
    <source>
        <dbReference type="ARBA" id="ARBA00022448"/>
    </source>
</evidence>
<dbReference type="InterPro" id="IPR002075">
    <property type="entry name" value="NTF2_dom"/>
</dbReference>
<name>A0A9P6EPV0_9AGAR</name>
<evidence type="ECO:0000256" key="10">
    <source>
        <dbReference type="SAM" id="MobiDB-lite"/>
    </source>
</evidence>
<evidence type="ECO:0000256" key="4">
    <source>
        <dbReference type="ARBA" id="ARBA00022614"/>
    </source>
</evidence>
<protein>
    <recommendedName>
        <fullName evidence="9">mRNA export factor MEX67</fullName>
    </recommendedName>
</protein>
<keyword evidence="3" id="KW-0813">Transport</keyword>
<accession>A0A9P6EPV0</accession>
<feature type="compositionally biased region" description="Polar residues" evidence="10">
    <location>
        <begin position="65"/>
        <end position="85"/>
    </location>
</feature>
<evidence type="ECO:0000259" key="12">
    <source>
        <dbReference type="PROSITE" id="PS51281"/>
    </source>
</evidence>
<dbReference type="GO" id="GO:0016973">
    <property type="term" value="P:poly(A)+ mRNA export from nucleus"/>
    <property type="evidence" value="ECO:0007669"/>
    <property type="project" value="TreeGrafter"/>
</dbReference>
<dbReference type="OrthoDB" id="25872at2759"/>
<dbReference type="Pfam" id="PF03943">
    <property type="entry name" value="TAP_C"/>
    <property type="match status" value="1"/>
</dbReference>
<sequence length="608" mass="66152">MSLSTQPAASGSKTIASSALRRAGLMDRDATMRDGTDNAGGRKGRTRSGKAARMLDINRDKPSGSRPQTIRFSTSATNGHSSQTAIRGASSRPTLAGRIRRNAVSGDGESSTPSRIPVKIMTPKPVEAWRELVKKRWNPETKFLNLDSMLEDEVVKKYNLNPPGNGGTGRDAAVIFKLAGQLKPEVETLSLANNKLTGMLLIQLGRYLPSLLNLSVQNNSIRDKKELGMFIGTKDKFTKLRELVLVGNPVHDAALKHNDTAAFRADVARRIPTLQVLDQDPITQISFDAPQATPLVSVAKPNATTFPVEMGPAFVTGVDGSLVSNFLIRYFQAFDNQRDALVFAYDGAATFSFSANTAIPTRARITGYHSSREMPNQRKLEWGSWLEAGSRNLNRIGSDANKTISNLHIGGEQIVKVLTVLPPTRHDINGPPEKFCLDAFPVPHGQNMGLLVTLHGQFTEVTSGGIRSFDRTMMLVPTADGSGAKLNGWDVTILSDQWIIRSYSSHEAWKPGPMLVQAESTKPKGGIVSAPSPQPPQPFNVASLPPDQQAALATLPETRQNLVIQVCAQTNLNAKYAHDCLNGNEWDFNRAMANFNNVKASLPRDAFL</sequence>
<dbReference type="SUPFAM" id="SSF46934">
    <property type="entry name" value="UBA-like"/>
    <property type="match status" value="1"/>
</dbReference>
<evidence type="ECO:0000256" key="5">
    <source>
        <dbReference type="ARBA" id="ARBA00022737"/>
    </source>
</evidence>
<dbReference type="PANTHER" id="PTHR10662">
    <property type="entry name" value="NUCLEAR RNA EXPORT FACTOR"/>
    <property type="match status" value="1"/>
</dbReference>
<comment type="function">
    <text evidence="8">Involved in the export of mRNA from the nucleus to the cytoplasm.</text>
</comment>
<dbReference type="CDD" id="cd14342">
    <property type="entry name" value="UBA_TAP-C"/>
    <property type="match status" value="1"/>
</dbReference>
<evidence type="ECO:0000259" key="11">
    <source>
        <dbReference type="PROSITE" id="PS50177"/>
    </source>
</evidence>
<dbReference type="SUPFAM" id="SSF54427">
    <property type="entry name" value="NTF2-like"/>
    <property type="match status" value="1"/>
</dbReference>
<dbReference type="Gene3D" id="3.10.450.50">
    <property type="match status" value="1"/>
</dbReference>
<dbReference type="InterPro" id="IPR032710">
    <property type="entry name" value="NTF2-like_dom_sf"/>
</dbReference>
<evidence type="ECO:0000313" key="13">
    <source>
        <dbReference type="EMBL" id="KAF9532494.1"/>
    </source>
</evidence>
<feature type="domain" description="TAP-C" evidence="12">
    <location>
        <begin position="557"/>
        <end position="608"/>
    </location>
</feature>
<feature type="region of interest" description="Disordered" evidence="10">
    <location>
        <begin position="1"/>
        <end position="94"/>
    </location>
</feature>
<dbReference type="InterPro" id="IPR005637">
    <property type="entry name" value="TAP_C_dom"/>
</dbReference>
<keyword evidence="5" id="KW-0677">Repeat</keyword>
<dbReference type="InterPro" id="IPR009060">
    <property type="entry name" value="UBA-like_sf"/>
</dbReference>
<evidence type="ECO:0000256" key="6">
    <source>
        <dbReference type="ARBA" id="ARBA00022816"/>
    </source>
</evidence>
<dbReference type="Proteomes" id="UP000807306">
    <property type="component" value="Unassembled WGS sequence"/>
</dbReference>
<dbReference type="AlphaFoldDB" id="A0A9P6EPV0"/>
<feature type="domain" description="NTF2" evidence="11">
    <location>
        <begin position="322"/>
        <end position="500"/>
    </location>
</feature>
<dbReference type="Gene3D" id="3.80.10.10">
    <property type="entry name" value="Ribonuclease Inhibitor"/>
    <property type="match status" value="1"/>
</dbReference>
<keyword evidence="14" id="KW-1185">Reference proteome</keyword>
<keyword evidence="4" id="KW-0433">Leucine-rich repeat</keyword>
<dbReference type="Pfam" id="PF22602">
    <property type="entry name" value="NXF_NTF2"/>
    <property type="match status" value="1"/>
</dbReference>
<evidence type="ECO:0000256" key="8">
    <source>
        <dbReference type="ARBA" id="ARBA00055253"/>
    </source>
</evidence>
<dbReference type="EMBL" id="MU157831">
    <property type="protein sequence ID" value="KAF9532494.1"/>
    <property type="molecule type" value="Genomic_DNA"/>
</dbReference>
<organism evidence="13 14">
    <name type="scientific">Crepidotus variabilis</name>
    <dbReference type="NCBI Taxonomy" id="179855"/>
    <lineage>
        <taxon>Eukaryota</taxon>
        <taxon>Fungi</taxon>
        <taxon>Dikarya</taxon>
        <taxon>Basidiomycota</taxon>
        <taxon>Agaricomycotina</taxon>
        <taxon>Agaricomycetes</taxon>
        <taxon>Agaricomycetidae</taxon>
        <taxon>Agaricales</taxon>
        <taxon>Agaricineae</taxon>
        <taxon>Crepidotaceae</taxon>
        <taxon>Crepidotus</taxon>
    </lineage>
</organism>
<evidence type="ECO:0000256" key="7">
    <source>
        <dbReference type="ARBA" id="ARBA00023242"/>
    </source>
</evidence>
<dbReference type="Gene3D" id="1.10.8.10">
    <property type="entry name" value="DNA helicase RuvA subunit, C-terminal domain"/>
    <property type="match status" value="1"/>
</dbReference>
<reference evidence="13" key="1">
    <citation type="submission" date="2020-11" db="EMBL/GenBank/DDBJ databases">
        <authorList>
            <consortium name="DOE Joint Genome Institute"/>
            <person name="Ahrendt S."/>
            <person name="Riley R."/>
            <person name="Andreopoulos W."/>
            <person name="Labutti K."/>
            <person name="Pangilinan J."/>
            <person name="Ruiz-Duenas F.J."/>
            <person name="Barrasa J.M."/>
            <person name="Sanchez-Garcia M."/>
            <person name="Camarero S."/>
            <person name="Miyauchi S."/>
            <person name="Serrano A."/>
            <person name="Linde D."/>
            <person name="Babiker R."/>
            <person name="Drula E."/>
            <person name="Ayuso-Fernandez I."/>
            <person name="Pacheco R."/>
            <person name="Padilla G."/>
            <person name="Ferreira P."/>
            <person name="Barriuso J."/>
            <person name="Kellner H."/>
            <person name="Castanera R."/>
            <person name="Alfaro M."/>
            <person name="Ramirez L."/>
            <person name="Pisabarro A.G."/>
            <person name="Kuo A."/>
            <person name="Tritt A."/>
            <person name="Lipzen A."/>
            <person name="He G."/>
            <person name="Yan M."/>
            <person name="Ng V."/>
            <person name="Cullen D."/>
            <person name="Martin F."/>
            <person name="Rosso M.-N."/>
            <person name="Henrissat B."/>
            <person name="Hibbett D."/>
            <person name="Martinez A.T."/>
            <person name="Grigoriev I.V."/>
        </authorList>
    </citation>
    <scope>NUCLEOTIDE SEQUENCE</scope>
    <source>
        <strain evidence="13">CBS 506.95</strain>
    </source>
</reference>
<dbReference type="InterPro" id="IPR032675">
    <property type="entry name" value="LRR_dom_sf"/>
</dbReference>
<evidence type="ECO:0000256" key="2">
    <source>
        <dbReference type="ARBA" id="ARBA00009285"/>
    </source>
</evidence>
<dbReference type="SMART" id="SM00804">
    <property type="entry name" value="TAP_C"/>
    <property type="match status" value="1"/>
</dbReference>
<dbReference type="SUPFAM" id="SSF52058">
    <property type="entry name" value="L domain-like"/>
    <property type="match status" value="1"/>
</dbReference>
<comment type="subcellular location">
    <subcellularLocation>
        <location evidence="1">Nucleus</location>
    </subcellularLocation>
</comment>
<feature type="compositionally biased region" description="Basic and acidic residues" evidence="10">
    <location>
        <begin position="24"/>
        <end position="36"/>
    </location>
</feature>
<comment type="similarity">
    <text evidence="2">Belongs to the NXF family.</text>
</comment>
<dbReference type="GO" id="GO:0042272">
    <property type="term" value="C:nuclear RNA export factor complex"/>
    <property type="evidence" value="ECO:0007669"/>
    <property type="project" value="UniProtKB-ARBA"/>
</dbReference>
<evidence type="ECO:0000313" key="14">
    <source>
        <dbReference type="Proteomes" id="UP000807306"/>
    </source>
</evidence>
<dbReference type="FunFam" id="1.10.8.10:FF:000018">
    <property type="entry name" value="Nuclear RNA export factor 1"/>
    <property type="match status" value="1"/>
</dbReference>
<comment type="caution">
    <text evidence="13">The sequence shown here is derived from an EMBL/GenBank/DDBJ whole genome shotgun (WGS) entry which is preliminary data.</text>
</comment>
<proteinExistence type="inferred from homology"/>